<gene>
    <name evidence="3" type="ORF">BT63DRAFT_428221</name>
</gene>
<evidence type="ECO:0000256" key="1">
    <source>
        <dbReference type="SAM" id="MobiDB-lite"/>
    </source>
</evidence>
<reference evidence="3" key="1">
    <citation type="journal article" date="2020" name="Stud. Mycol.">
        <title>101 Dothideomycetes genomes: a test case for predicting lifestyles and emergence of pathogens.</title>
        <authorList>
            <person name="Haridas S."/>
            <person name="Albert R."/>
            <person name="Binder M."/>
            <person name="Bloem J."/>
            <person name="Labutti K."/>
            <person name="Salamov A."/>
            <person name="Andreopoulos B."/>
            <person name="Baker S."/>
            <person name="Barry K."/>
            <person name="Bills G."/>
            <person name="Bluhm B."/>
            <person name="Cannon C."/>
            <person name="Castanera R."/>
            <person name="Culley D."/>
            <person name="Daum C."/>
            <person name="Ezra D."/>
            <person name="Gonzalez J."/>
            <person name="Henrissat B."/>
            <person name="Kuo A."/>
            <person name="Liang C."/>
            <person name="Lipzen A."/>
            <person name="Lutzoni F."/>
            <person name="Magnuson J."/>
            <person name="Mondo S."/>
            <person name="Nolan M."/>
            <person name="Ohm R."/>
            <person name="Pangilinan J."/>
            <person name="Park H.-J."/>
            <person name="Ramirez L."/>
            <person name="Alfaro M."/>
            <person name="Sun H."/>
            <person name="Tritt A."/>
            <person name="Yoshinaga Y."/>
            <person name="Zwiers L.-H."/>
            <person name="Turgeon B."/>
            <person name="Goodwin S."/>
            <person name="Spatafora J."/>
            <person name="Crous P."/>
            <person name="Grigoriev I."/>
        </authorList>
    </citation>
    <scope>NUCLEOTIDE SEQUENCE</scope>
    <source>
        <strain evidence="3">CBS 115976</strain>
    </source>
</reference>
<feature type="compositionally biased region" description="Low complexity" evidence="1">
    <location>
        <begin position="201"/>
        <end position="220"/>
    </location>
</feature>
<organism evidence="3 4">
    <name type="scientific">Microthyrium microscopicum</name>
    <dbReference type="NCBI Taxonomy" id="703497"/>
    <lineage>
        <taxon>Eukaryota</taxon>
        <taxon>Fungi</taxon>
        <taxon>Dikarya</taxon>
        <taxon>Ascomycota</taxon>
        <taxon>Pezizomycotina</taxon>
        <taxon>Dothideomycetes</taxon>
        <taxon>Dothideomycetes incertae sedis</taxon>
        <taxon>Microthyriales</taxon>
        <taxon>Microthyriaceae</taxon>
        <taxon>Microthyrium</taxon>
    </lineage>
</organism>
<evidence type="ECO:0000313" key="4">
    <source>
        <dbReference type="Proteomes" id="UP000799302"/>
    </source>
</evidence>
<dbReference type="InterPro" id="IPR056637">
    <property type="entry name" value="DUF7735"/>
</dbReference>
<feature type="region of interest" description="Disordered" evidence="1">
    <location>
        <begin position="180"/>
        <end position="221"/>
    </location>
</feature>
<dbReference type="Pfam" id="PF24870">
    <property type="entry name" value="DUF7735"/>
    <property type="match status" value="1"/>
</dbReference>
<feature type="compositionally biased region" description="Low complexity" evidence="1">
    <location>
        <begin position="180"/>
        <end position="193"/>
    </location>
</feature>
<accession>A0A6A6U488</accession>
<sequence>MKIISFLAATVAANSLLEVPPSDISPQEMSQLVPSRTLNKAFPTTDHPDCSTPDYQKLFSIPKPTGQLNEALESYGSSLLKPCTLTGVERTLCPFPPKTAWCAFPTAAPAAVLPAWSSYGSEASAFWASRGSTMLVLARTCPEHWYNALYGDLGNPIRLNNTIVQAECYADAHATGATTTASSTMGASSSRATVRAGASDGGPTVTPTSTTKSGSGRSRGINGALGGTGLVVAVIHWMW</sequence>
<keyword evidence="4" id="KW-1185">Reference proteome</keyword>
<dbReference type="Proteomes" id="UP000799302">
    <property type="component" value="Unassembled WGS sequence"/>
</dbReference>
<protein>
    <recommendedName>
        <fullName evidence="2">DUF7735 domain-containing protein</fullName>
    </recommendedName>
</protein>
<proteinExistence type="predicted"/>
<dbReference type="EMBL" id="MU004239">
    <property type="protein sequence ID" value="KAF2666456.1"/>
    <property type="molecule type" value="Genomic_DNA"/>
</dbReference>
<dbReference type="AlphaFoldDB" id="A0A6A6U488"/>
<name>A0A6A6U488_9PEZI</name>
<dbReference type="OrthoDB" id="4940591at2759"/>
<evidence type="ECO:0000259" key="2">
    <source>
        <dbReference type="Pfam" id="PF24870"/>
    </source>
</evidence>
<evidence type="ECO:0000313" key="3">
    <source>
        <dbReference type="EMBL" id="KAF2666456.1"/>
    </source>
</evidence>
<feature type="domain" description="DUF7735" evidence="2">
    <location>
        <begin position="43"/>
        <end position="176"/>
    </location>
</feature>